<dbReference type="RefSeq" id="WP_408127819.1">
    <property type="nucleotide sequence ID" value="NZ_JAQQDH010000001.1"/>
</dbReference>
<dbReference type="PANTHER" id="PTHR37813">
    <property type="entry name" value="FELS-2 PROPHAGE PROTEIN"/>
    <property type="match status" value="1"/>
</dbReference>
<dbReference type="PANTHER" id="PTHR37813:SF1">
    <property type="entry name" value="FELS-2 PROPHAGE PROTEIN"/>
    <property type="match status" value="1"/>
</dbReference>
<keyword evidence="1" id="KW-0472">Membrane</keyword>
<feature type="transmembrane region" description="Helical" evidence="1">
    <location>
        <begin position="410"/>
        <end position="432"/>
    </location>
</feature>
<dbReference type="EMBL" id="JAQQDH010000001">
    <property type="protein sequence ID" value="MFM0442039.1"/>
    <property type="molecule type" value="Genomic_DNA"/>
</dbReference>
<evidence type="ECO:0000256" key="1">
    <source>
        <dbReference type="SAM" id="Phobius"/>
    </source>
</evidence>
<protein>
    <recommendedName>
        <fullName evidence="4">Phage tail tape measure protein</fullName>
    </recommendedName>
</protein>
<evidence type="ECO:0000313" key="2">
    <source>
        <dbReference type="EMBL" id="MFM0442039.1"/>
    </source>
</evidence>
<keyword evidence="1" id="KW-0812">Transmembrane</keyword>
<reference evidence="2 3" key="1">
    <citation type="journal article" date="2024" name="Chem. Sci.">
        <title>Discovery of megapolipeptins by genome mining of a Burkholderiales bacteria collection.</title>
        <authorList>
            <person name="Paulo B.S."/>
            <person name="Recchia M.J.J."/>
            <person name="Lee S."/>
            <person name="Fergusson C.H."/>
            <person name="Romanowski S.B."/>
            <person name="Hernandez A."/>
            <person name="Krull N."/>
            <person name="Liu D.Y."/>
            <person name="Cavanagh H."/>
            <person name="Bos A."/>
            <person name="Gray C.A."/>
            <person name="Murphy B.T."/>
            <person name="Linington R.G."/>
            <person name="Eustaquio A.S."/>
        </authorList>
    </citation>
    <scope>NUCLEOTIDE SEQUENCE [LARGE SCALE GENOMIC DNA]</scope>
    <source>
        <strain evidence="2 3">RL17-379-BIB-C</strain>
    </source>
</reference>
<sequence length="560" mass="57879">MADSFQLKAILSAVDKISPTLAKVRVGINATHKTFRDLGSASRGLLGSVGIPAALSFAAIGYGALHAAQGALEYAGALQDASDKTGVAIEALQSMQTVFEASGVSSEDFIESVTKLNKGLAEAGAGKNDSLLHLFNKLRIPLRNASGQIRSVESVLPQLAAAFEKNENPAVRTRIAMELFGKAGAKMIATLKGGSKALIDAMNDSKRLGAVLSTEATAKLDDLGDSLGLLSRQVKVQIAAAFAGAAPAVMAAVKSVSEWIGANKELLQQKVGGYIERVAKAFQGWVEGGGFERLGSAIISVVDGIDATIQAVGGIGNVLKGLGAIMLIGPVASAVQLSAVFLRIGTYILPLLAKGLLIAGRAIFLVGRAFLTNPIGLAVAAIAAAAFLIYENWGTVGPWFAALWDGVKGFFSAGVDFITAIFLNFTPLGLIVKNWEPIVTYFSGLWDRVKGFINPILDAGKAVFGAVGGFFSGGPPQPAQASARVLNNAPANQPASGVSVGVANGPLSNALGQQASAKLNGELLVRFEDAPAGMRVDPGRSNQPALSINPDVGYRSQLAF</sequence>
<organism evidence="2 3">
    <name type="scientific">Paraburkholderia strydomiana</name>
    <dbReference type="NCBI Taxonomy" id="1245417"/>
    <lineage>
        <taxon>Bacteria</taxon>
        <taxon>Pseudomonadati</taxon>
        <taxon>Pseudomonadota</taxon>
        <taxon>Betaproteobacteria</taxon>
        <taxon>Burkholderiales</taxon>
        <taxon>Burkholderiaceae</taxon>
        <taxon>Paraburkholderia</taxon>
    </lineage>
</organism>
<proteinExistence type="predicted"/>
<feature type="transmembrane region" description="Helical" evidence="1">
    <location>
        <begin position="370"/>
        <end position="390"/>
    </location>
</feature>
<dbReference type="Proteomes" id="UP001629288">
    <property type="component" value="Unassembled WGS sequence"/>
</dbReference>
<gene>
    <name evidence="2" type="ORF">PQR00_00450</name>
</gene>
<name>A0ABW9BSG5_9BURK</name>
<evidence type="ECO:0000313" key="3">
    <source>
        <dbReference type="Proteomes" id="UP001629288"/>
    </source>
</evidence>
<keyword evidence="3" id="KW-1185">Reference proteome</keyword>
<comment type="caution">
    <text evidence="2">The sequence shown here is derived from an EMBL/GenBank/DDBJ whole genome shotgun (WGS) entry which is preliminary data.</text>
</comment>
<feature type="transmembrane region" description="Helical" evidence="1">
    <location>
        <begin position="340"/>
        <end position="358"/>
    </location>
</feature>
<evidence type="ECO:0008006" key="4">
    <source>
        <dbReference type="Google" id="ProtNLM"/>
    </source>
</evidence>
<keyword evidence="1" id="KW-1133">Transmembrane helix</keyword>
<accession>A0ABW9BSG5</accession>